<dbReference type="InterPro" id="IPR010736">
    <property type="entry name" value="SHIPPO-rpt"/>
</dbReference>
<comment type="caution">
    <text evidence="2">The sequence shown here is derived from an EMBL/GenBank/DDBJ whole genome shotgun (WGS) entry which is preliminary data.</text>
</comment>
<dbReference type="Proteomes" id="UP000654075">
    <property type="component" value="Unassembled WGS sequence"/>
</dbReference>
<feature type="non-terminal residue" evidence="2">
    <location>
        <position position="1"/>
    </location>
</feature>
<name>A0A813F7D2_POLGL</name>
<accession>A0A813F7D2</accession>
<dbReference type="Pfam" id="PF07004">
    <property type="entry name" value="SHIPPO-rpt"/>
    <property type="match status" value="2"/>
</dbReference>
<gene>
    <name evidence="2" type="ORF">PGLA1383_LOCUS24175</name>
</gene>
<keyword evidence="3" id="KW-1185">Reference proteome</keyword>
<feature type="non-terminal residue" evidence="2">
    <location>
        <position position="131"/>
    </location>
</feature>
<sequence>DLSEKSVQSLAQASKLEAKLGGYLDFEGLSTKPTAPKFSIGNKWKDSASRQDVPGPGSYMARDMGPIVEKISRFRTTSTFSFGSESRHEKLPYSGPGPGAYSPRDLLGSGGPKSSLTPRRKEGNSTGHRQK</sequence>
<evidence type="ECO:0000256" key="1">
    <source>
        <dbReference type="SAM" id="MobiDB-lite"/>
    </source>
</evidence>
<evidence type="ECO:0000313" key="2">
    <source>
        <dbReference type="EMBL" id="CAE8606189.1"/>
    </source>
</evidence>
<protein>
    <submittedName>
        <fullName evidence="2">Uncharacterized protein</fullName>
    </submittedName>
</protein>
<proteinExistence type="predicted"/>
<feature type="region of interest" description="Disordered" evidence="1">
    <location>
        <begin position="78"/>
        <end position="131"/>
    </location>
</feature>
<organism evidence="2 3">
    <name type="scientific">Polarella glacialis</name>
    <name type="common">Dinoflagellate</name>
    <dbReference type="NCBI Taxonomy" id="89957"/>
    <lineage>
        <taxon>Eukaryota</taxon>
        <taxon>Sar</taxon>
        <taxon>Alveolata</taxon>
        <taxon>Dinophyceae</taxon>
        <taxon>Suessiales</taxon>
        <taxon>Suessiaceae</taxon>
        <taxon>Polarella</taxon>
    </lineage>
</organism>
<dbReference type="EMBL" id="CAJNNV010018778">
    <property type="protein sequence ID" value="CAE8606189.1"/>
    <property type="molecule type" value="Genomic_DNA"/>
</dbReference>
<dbReference type="AlphaFoldDB" id="A0A813F7D2"/>
<reference evidence="2" key="1">
    <citation type="submission" date="2021-02" db="EMBL/GenBank/DDBJ databases">
        <authorList>
            <person name="Dougan E. K."/>
            <person name="Rhodes N."/>
            <person name="Thang M."/>
            <person name="Chan C."/>
        </authorList>
    </citation>
    <scope>NUCLEOTIDE SEQUENCE</scope>
</reference>
<evidence type="ECO:0000313" key="3">
    <source>
        <dbReference type="Proteomes" id="UP000654075"/>
    </source>
</evidence>